<proteinExistence type="predicted"/>
<dbReference type="OrthoDB" id="7736814at2"/>
<comment type="caution">
    <text evidence="1">The sequence shown here is derived from an EMBL/GenBank/DDBJ whole genome shotgun (WGS) entry which is preliminary data.</text>
</comment>
<dbReference type="GO" id="GO:0032259">
    <property type="term" value="P:methylation"/>
    <property type="evidence" value="ECO:0007669"/>
    <property type="project" value="UniProtKB-KW"/>
</dbReference>
<dbReference type="GO" id="GO:0008168">
    <property type="term" value="F:methyltransferase activity"/>
    <property type="evidence" value="ECO:0007669"/>
    <property type="project" value="UniProtKB-KW"/>
</dbReference>
<reference evidence="1 2" key="1">
    <citation type="submission" date="2018-05" db="EMBL/GenBank/DDBJ databases">
        <title>Genomic analysis of Gracilibacillus dipsosauri DD1 reveals novel features of a salt-tolerant amylase.</title>
        <authorList>
            <person name="Deutch C.E."/>
            <person name="Yang S."/>
        </authorList>
    </citation>
    <scope>NUCLEOTIDE SEQUENCE [LARGE SCALE GENOMIC DNA]</scope>
    <source>
        <strain evidence="1 2">DD1</strain>
    </source>
</reference>
<evidence type="ECO:0000313" key="1">
    <source>
        <dbReference type="EMBL" id="PWU67800.1"/>
    </source>
</evidence>
<keyword evidence="2" id="KW-1185">Reference proteome</keyword>
<gene>
    <name evidence="1" type="ORF">DLJ74_14745</name>
</gene>
<dbReference type="Pfam" id="PF03567">
    <property type="entry name" value="Sulfotransfer_2"/>
    <property type="match status" value="1"/>
</dbReference>
<dbReference type="GO" id="GO:0016020">
    <property type="term" value="C:membrane"/>
    <property type="evidence" value="ECO:0007669"/>
    <property type="project" value="InterPro"/>
</dbReference>
<protein>
    <submittedName>
        <fullName evidence="1">RNA methyltransferase</fullName>
    </submittedName>
</protein>
<keyword evidence="1" id="KW-0489">Methyltransferase</keyword>
<accession>A0A317KYI8</accession>
<dbReference type="AlphaFoldDB" id="A0A317KYI8"/>
<sequence length="259" mass="31106">MKTMNLIFKRLPNYHQSFPIILMWSQKSGCTSLLSWFFHHIGLLDIAKKYHPWIHQYEINVFKKRDNYVSELADQLFSKEKEVYKLVRNPYKRAVSAFLMLYYYDDPYWYSVWKAIREHQSSNNNKGISFKQFLYYIKDTGSNISSTDPHFAEQYIDGEEQFVDHYIYLEDFCNQIAEIEKKYKLKKTDITQLYSPHNTSNHMIFEGHYAEMSISDPSFPVFPTYISFYDEETKKLVDDIYHGDFTMYGYEKNLNLIKA</sequence>
<name>A0A317KYI8_9BACI</name>
<dbReference type="InterPro" id="IPR005331">
    <property type="entry name" value="Sulfotransferase"/>
</dbReference>
<dbReference type="InterPro" id="IPR027417">
    <property type="entry name" value="P-loop_NTPase"/>
</dbReference>
<dbReference type="EMBL" id="QGTD01000013">
    <property type="protein sequence ID" value="PWU67800.1"/>
    <property type="molecule type" value="Genomic_DNA"/>
</dbReference>
<dbReference type="GO" id="GO:0008146">
    <property type="term" value="F:sulfotransferase activity"/>
    <property type="evidence" value="ECO:0007669"/>
    <property type="project" value="InterPro"/>
</dbReference>
<dbReference type="SUPFAM" id="SSF52540">
    <property type="entry name" value="P-loop containing nucleoside triphosphate hydrolases"/>
    <property type="match status" value="1"/>
</dbReference>
<evidence type="ECO:0000313" key="2">
    <source>
        <dbReference type="Proteomes" id="UP000245624"/>
    </source>
</evidence>
<organism evidence="1 2">
    <name type="scientific">Gracilibacillus dipsosauri</name>
    <dbReference type="NCBI Taxonomy" id="178340"/>
    <lineage>
        <taxon>Bacteria</taxon>
        <taxon>Bacillati</taxon>
        <taxon>Bacillota</taxon>
        <taxon>Bacilli</taxon>
        <taxon>Bacillales</taxon>
        <taxon>Bacillaceae</taxon>
        <taxon>Gracilibacillus</taxon>
    </lineage>
</organism>
<keyword evidence="1" id="KW-0808">Transferase</keyword>
<dbReference type="Proteomes" id="UP000245624">
    <property type="component" value="Unassembled WGS sequence"/>
</dbReference>